<comment type="function">
    <text evidence="1">Part of the ABC transporter complex PstSACB involved in phosphate import.</text>
</comment>
<dbReference type="PANTHER" id="PTHR30570">
    <property type="entry name" value="PERIPLASMIC PHOSPHATE BINDING COMPONENT OF PHOSPHATE ABC TRANSPORTER"/>
    <property type="match status" value="1"/>
</dbReference>
<evidence type="ECO:0000256" key="3">
    <source>
        <dbReference type="ARBA" id="ARBA00008725"/>
    </source>
</evidence>
<dbReference type="InterPro" id="IPR024370">
    <property type="entry name" value="PBP_domain"/>
</dbReference>
<reference evidence="14 15" key="1">
    <citation type="submission" date="2023-02" db="EMBL/GenBank/DDBJ databases">
        <title>The predominant lactic acid bacteria and yeasts involved in the spontaneous fermentation of millet during the production of the traditional porridge Hausa koko in Ghana.</title>
        <authorList>
            <person name="Atter A."/>
            <person name="Diaz M."/>
        </authorList>
    </citation>
    <scope>NUCLEOTIDE SEQUENCE [LARGE SCALE GENOMIC DNA]</scope>
    <source>
        <strain evidence="14 15">FI11552</strain>
    </source>
</reference>
<gene>
    <name evidence="14" type="ORF">PS396_06320</name>
</gene>
<keyword evidence="7 12" id="KW-0592">Phosphate transport</keyword>
<evidence type="ECO:0000313" key="14">
    <source>
        <dbReference type="EMBL" id="MEE6701410.1"/>
    </source>
</evidence>
<dbReference type="InterPro" id="IPR050811">
    <property type="entry name" value="Phosphate_ABC_transporter"/>
</dbReference>
<comment type="similarity">
    <text evidence="3 12">Belongs to the PstS family.</text>
</comment>
<keyword evidence="8" id="KW-0732">Signal</keyword>
<organism evidence="14 15">
    <name type="scientific">Limosilactobacillus pontis</name>
    <dbReference type="NCBI Taxonomy" id="35787"/>
    <lineage>
        <taxon>Bacteria</taxon>
        <taxon>Bacillati</taxon>
        <taxon>Bacillota</taxon>
        <taxon>Bacilli</taxon>
        <taxon>Lactobacillales</taxon>
        <taxon>Lactobacillaceae</taxon>
        <taxon>Limosilactobacillus</taxon>
    </lineage>
</organism>
<evidence type="ECO:0000259" key="13">
    <source>
        <dbReference type="Pfam" id="PF12849"/>
    </source>
</evidence>
<dbReference type="EMBL" id="JAQSFA010000014">
    <property type="protein sequence ID" value="MEE6701410.1"/>
    <property type="molecule type" value="Genomic_DNA"/>
</dbReference>
<evidence type="ECO:0000256" key="9">
    <source>
        <dbReference type="ARBA" id="ARBA00023136"/>
    </source>
</evidence>
<evidence type="ECO:0000313" key="15">
    <source>
        <dbReference type="Proteomes" id="UP001335665"/>
    </source>
</evidence>
<evidence type="ECO:0000256" key="11">
    <source>
        <dbReference type="ARBA" id="ARBA00023288"/>
    </source>
</evidence>
<comment type="caution">
    <text evidence="14">The sequence shown here is derived from an EMBL/GenBank/DDBJ whole genome shotgun (WGS) entry which is preliminary data.</text>
</comment>
<evidence type="ECO:0000256" key="2">
    <source>
        <dbReference type="ARBA" id="ARBA00004193"/>
    </source>
</evidence>
<keyword evidence="15" id="KW-1185">Reference proteome</keyword>
<evidence type="ECO:0000256" key="7">
    <source>
        <dbReference type="ARBA" id="ARBA00022592"/>
    </source>
</evidence>
<sequence>MKRIITLVALILVIGSLGIGWATARKQPPLAKVTVVGSTALQPLTEAVSKEYRTDHPQVSITVQGGGSGTGLSQVQADAVNIGASDIFAEQKDGIDPDRLRDHVVAVSGIVPIVNRDLGIRNLSLAQLRQIYTGEITNWQQVGGPDRPITVINRAAGSGTRVAFEQVVLKNRPPLNAQEQDSNGTVKTIVANTPGAISYISAAYLNKQVQPLTIDKVTPTTNNITTNRWPLWSYEHMYTRQKPSRATREFIAFMQSKRVQQTLVTDAHYINIHDMQMQRAADGTIWVKE</sequence>
<evidence type="ECO:0000256" key="8">
    <source>
        <dbReference type="ARBA" id="ARBA00022729"/>
    </source>
</evidence>
<keyword evidence="5 12" id="KW-0813">Transport</keyword>
<evidence type="ECO:0000256" key="12">
    <source>
        <dbReference type="RuleBase" id="RU367119"/>
    </source>
</evidence>
<keyword evidence="11 12" id="KW-0449">Lipoprotein</keyword>
<dbReference type="RefSeq" id="WP_331191855.1">
    <property type="nucleotide sequence ID" value="NZ_JAQSEO010000012.1"/>
</dbReference>
<comment type="subcellular location">
    <subcellularLocation>
        <location evidence="2 12">Cell membrane</location>
        <topology evidence="2 12">Lipid-anchor</topology>
    </subcellularLocation>
</comment>
<keyword evidence="6 12" id="KW-1003">Cell membrane</keyword>
<dbReference type="PANTHER" id="PTHR30570:SF4">
    <property type="entry name" value="PHOSPHATE-BINDING PROTEIN PSTS 1"/>
    <property type="match status" value="1"/>
</dbReference>
<evidence type="ECO:0000256" key="4">
    <source>
        <dbReference type="ARBA" id="ARBA00011529"/>
    </source>
</evidence>
<protein>
    <recommendedName>
        <fullName evidence="12">Phosphate-binding protein</fullName>
    </recommendedName>
</protein>
<keyword evidence="10 12" id="KW-0564">Palmitate</keyword>
<evidence type="ECO:0000256" key="5">
    <source>
        <dbReference type="ARBA" id="ARBA00022448"/>
    </source>
</evidence>
<dbReference type="Proteomes" id="UP001335665">
    <property type="component" value="Unassembled WGS sequence"/>
</dbReference>
<name>A0ABU7STL2_9LACO</name>
<evidence type="ECO:0000256" key="6">
    <source>
        <dbReference type="ARBA" id="ARBA00022475"/>
    </source>
</evidence>
<feature type="domain" description="PBP" evidence="13">
    <location>
        <begin position="24"/>
        <end position="257"/>
    </location>
</feature>
<keyword evidence="9" id="KW-0472">Membrane</keyword>
<dbReference type="CDD" id="cd13653">
    <property type="entry name" value="PBP2_phosphate_like_1"/>
    <property type="match status" value="1"/>
</dbReference>
<dbReference type="NCBIfam" id="TIGR02136">
    <property type="entry name" value="ptsS_2"/>
    <property type="match status" value="1"/>
</dbReference>
<evidence type="ECO:0000256" key="1">
    <source>
        <dbReference type="ARBA" id="ARBA00002841"/>
    </source>
</evidence>
<dbReference type="Gene3D" id="3.40.190.10">
    <property type="entry name" value="Periplasmic binding protein-like II"/>
    <property type="match status" value="2"/>
</dbReference>
<evidence type="ECO:0000256" key="10">
    <source>
        <dbReference type="ARBA" id="ARBA00023139"/>
    </source>
</evidence>
<comment type="function">
    <text evidence="12">Involved in the system for phosphate transport across the cytoplasmic membrane.</text>
</comment>
<dbReference type="SUPFAM" id="SSF53850">
    <property type="entry name" value="Periplasmic binding protein-like II"/>
    <property type="match status" value="1"/>
</dbReference>
<dbReference type="InterPro" id="IPR011862">
    <property type="entry name" value="Phos-bd"/>
</dbReference>
<accession>A0ABU7STL2</accession>
<comment type="subunit">
    <text evidence="4 12">The complex is composed of two ATP-binding proteins (PstB), two transmembrane proteins (PstC and PstA) and a solute-binding protein (PstS).</text>
</comment>
<dbReference type="Pfam" id="PF12849">
    <property type="entry name" value="PBP_like_2"/>
    <property type="match status" value="1"/>
</dbReference>
<proteinExistence type="inferred from homology"/>